<organism evidence="7 8">
    <name type="scientific">Blautia obeum</name>
    <dbReference type="NCBI Taxonomy" id="40520"/>
    <lineage>
        <taxon>Bacteria</taxon>
        <taxon>Bacillati</taxon>
        <taxon>Bacillota</taxon>
        <taxon>Clostridia</taxon>
        <taxon>Lachnospirales</taxon>
        <taxon>Lachnospiraceae</taxon>
        <taxon>Blautia</taxon>
    </lineage>
</organism>
<dbReference type="GO" id="GO:0003886">
    <property type="term" value="F:DNA (cytosine-5-)-methyltransferase activity"/>
    <property type="evidence" value="ECO:0007669"/>
    <property type="project" value="UniProtKB-EC"/>
</dbReference>
<evidence type="ECO:0000256" key="5">
    <source>
        <dbReference type="ARBA" id="ARBA00022747"/>
    </source>
</evidence>
<accession>A0A414SKC2</accession>
<dbReference type="RefSeq" id="WP_118197367.1">
    <property type="nucleotide sequence ID" value="NZ_QRHZ01000001.1"/>
</dbReference>
<dbReference type="InterPro" id="IPR018117">
    <property type="entry name" value="C5_DNA_meth_AS"/>
</dbReference>
<dbReference type="EMBL" id="QRHZ01000001">
    <property type="protein sequence ID" value="RHG20045.1"/>
    <property type="molecule type" value="Genomic_DNA"/>
</dbReference>
<keyword evidence="3 6" id="KW-0808">Transferase</keyword>
<keyword evidence="4 6" id="KW-0949">S-adenosyl-L-methionine</keyword>
<keyword evidence="2 6" id="KW-0489">Methyltransferase</keyword>
<dbReference type="Proteomes" id="UP000284220">
    <property type="component" value="Unassembled WGS sequence"/>
</dbReference>
<dbReference type="InterPro" id="IPR050390">
    <property type="entry name" value="C5-Methyltransferase"/>
</dbReference>
<evidence type="ECO:0000256" key="3">
    <source>
        <dbReference type="ARBA" id="ARBA00022679"/>
    </source>
</evidence>
<dbReference type="InterPro" id="IPR001525">
    <property type="entry name" value="C5_MeTfrase"/>
</dbReference>
<feature type="active site" evidence="6">
    <location>
        <position position="82"/>
    </location>
</feature>
<dbReference type="Pfam" id="PF00145">
    <property type="entry name" value="DNA_methylase"/>
    <property type="match status" value="1"/>
</dbReference>
<gene>
    <name evidence="7" type="ORF">DW272_02240</name>
</gene>
<reference evidence="7 8" key="1">
    <citation type="submission" date="2018-08" db="EMBL/GenBank/DDBJ databases">
        <title>A genome reference for cultivated species of the human gut microbiota.</title>
        <authorList>
            <person name="Zou Y."/>
            <person name="Xue W."/>
            <person name="Luo G."/>
        </authorList>
    </citation>
    <scope>NUCLEOTIDE SEQUENCE [LARGE SCALE GENOMIC DNA]</scope>
    <source>
        <strain evidence="7 8">AM22-9LB</strain>
    </source>
</reference>
<evidence type="ECO:0000256" key="1">
    <source>
        <dbReference type="ARBA" id="ARBA00011975"/>
    </source>
</evidence>
<comment type="similarity">
    <text evidence="6">Belongs to the class I-like SAM-binding methyltransferase superfamily. C5-methyltransferase family.</text>
</comment>
<dbReference type="GO" id="GO:0032259">
    <property type="term" value="P:methylation"/>
    <property type="evidence" value="ECO:0007669"/>
    <property type="project" value="UniProtKB-KW"/>
</dbReference>
<dbReference type="Gene3D" id="3.40.50.150">
    <property type="entry name" value="Vaccinia Virus protein VP39"/>
    <property type="match status" value="1"/>
</dbReference>
<name>A0A414SKC2_9FIRM</name>
<evidence type="ECO:0000313" key="8">
    <source>
        <dbReference type="Proteomes" id="UP000284220"/>
    </source>
</evidence>
<dbReference type="PANTHER" id="PTHR23068:SF25">
    <property type="entry name" value="DNA (CYTOSINE-5)-METHYLTRANSFERASE DRM2"/>
    <property type="match status" value="1"/>
</dbReference>
<evidence type="ECO:0000256" key="4">
    <source>
        <dbReference type="ARBA" id="ARBA00022691"/>
    </source>
</evidence>
<dbReference type="PANTHER" id="PTHR23068">
    <property type="entry name" value="DNA CYTOSINE-5- -METHYLTRANSFERASE 3-RELATED"/>
    <property type="match status" value="1"/>
</dbReference>
<keyword evidence="5" id="KW-0680">Restriction system</keyword>
<dbReference type="InterPro" id="IPR029063">
    <property type="entry name" value="SAM-dependent_MTases_sf"/>
</dbReference>
<evidence type="ECO:0000256" key="6">
    <source>
        <dbReference type="PROSITE-ProRule" id="PRU01016"/>
    </source>
</evidence>
<dbReference type="GO" id="GO:0009307">
    <property type="term" value="P:DNA restriction-modification system"/>
    <property type="evidence" value="ECO:0007669"/>
    <property type="project" value="UniProtKB-KW"/>
</dbReference>
<protein>
    <recommendedName>
        <fullName evidence="1">DNA (cytosine-5-)-methyltransferase</fullName>
        <ecNumber evidence="1">2.1.1.37</ecNumber>
    </recommendedName>
</protein>
<evidence type="ECO:0000256" key="2">
    <source>
        <dbReference type="ARBA" id="ARBA00022603"/>
    </source>
</evidence>
<dbReference type="PROSITE" id="PS51679">
    <property type="entry name" value="SAM_MT_C5"/>
    <property type="match status" value="1"/>
</dbReference>
<sequence>MNDSNERKSLSVLSLFDGISCGRVALDRCGIPVKYYFAYEIEPNAIKISRYNYPEIHQCGDVFAEDFSKYQGINLLIGGSPCTNFSGAKCTKTAKAKKETKPNEGEGWDLFKQYVRALHESQPKYFLYENNYRISLEIQDAISDALGVKPVLIDSQLVSAQRRKRLYWTNIPVSGLPEDKGILVKDVICDDSSLIKEFDDRMRNTLIKCENYIKYDLGGKGHYSQQDRLYYLDNKAPTVPRCRTETKFNVWLGGELYKKTCPLEIERLQTLPDDYTKYGREEDGTIVEVPKTRRFEAIGNGWTVDIISWILGGIKNA</sequence>
<evidence type="ECO:0000313" key="7">
    <source>
        <dbReference type="EMBL" id="RHG20045.1"/>
    </source>
</evidence>
<dbReference type="EC" id="2.1.1.37" evidence="1"/>
<dbReference type="SUPFAM" id="SSF53335">
    <property type="entry name" value="S-adenosyl-L-methionine-dependent methyltransferases"/>
    <property type="match status" value="1"/>
</dbReference>
<dbReference type="PROSITE" id="PS00094">
    <property type="entry name" value="C5_MTASE_1"/>
    <property type="match status" value="1"/>
</dbReference>
<comment type="caution">
    <text evidence="7">The sequence shown here is derived from an EMBL/GenBank/DDBJ whole genome shotgun (WGS) entry which is preliminary data.</text>
</comment>
<dbReference type="AlphaFoldDB" id="A0A414SKC2"/>
<proteinExistence type="inferred from homology"/>